<dbReference type="Proteomes" id="UP001209535">
    <property type="component" value="Unassembled WGS sequence"/>
</dbReference>
<dbReference type="EMBL" id="JAOVQO010000004">
    <property type="protein sequence ID" value="MCU9847526.1"/>
    <property type="molecule type" value="Genomic_DNA"/>
</dbReference>
<dbReference type="NCBIfam" id="TIGR01683">
    <property type="entry name" value="thiS"/>
    <property type="match status" value="1"/>
</dbReference>
<sequence>MRLELNGEPVEVRATTLAELVEEQGYPPRAVATALDGVFVPVPCRAATTLTDGVKVEVLSPMQGG</sequence>
<dbReference type="InterPro" id="IPR010035">
    <property type="entry name" value="Thi_S"/>
</dbReference>
<dbReference type="InterPro" id="IPR003749">
    <property type="entry name" value="ThiS/MoaD-like"/>
</dbReference>
<dbReference type="InterPro" id="IPR016155">
    <property type="entry name" value="Mopterin_synth/thiamin_S_b"/>
</dbReference>
<keyword evidence="2" id="KW-1185">Reference proteome</keyword>
<dbReference type="SUPFAM" id="SSF54285">
    <property type="entry name" value="MoaD/ThiS"/>
    <property type="match status" value="1"/>
</dbReference>
<accession>A0ABT2X0R7</accession>
<organism evidence="1 2">
    <name type="scientific">Albidovulum salinarum</name>
    <dbReference type="NCBI Taxonomy" id="2984153"/>
    <lineage>
        <taxon>Bacteria</taxon>
        <taxon>Pseudomonadati</taxon>
        <taxon>Pseudomonadota</taxon>
        <taxon>Alphaproteobacteria</taxon>
        <taxon>Rhodobacterales</taxon>
        <taxon>Paracoccaceae</taxon>
        <taxon>Albidovulum</taxon>
    </lineage>
</organism>
<dbReference type="InterPro" id="IPR012675">
    <property type="entry name" value="Beta-grasp_dom_sf"/>
</dbReference>
<protein>
    <submittedName>
        <fullName evidence="1">Sulfur carrier protein ThiS</fullName>
    </submittedName>
</protein>
<gene>
    <name evidence="1" type="primary">thiS</name>
    <name evidence="1" type="ORF">OEZ60_05855</name>
</gene>
<dbReference type="RefSeq" id="WP_263334125.1">
    <property type="nucleotide sequence ID" value="NZ_JAOVQO010000004.1"/>
</dbReference>
<name>A0ABT2X0R7_9RHOB</name>
<dbReference type="CDD" id="cd00565">
    <property type="entry name" value="Ubl_ThiS"/>
    <property type="match status" value="1"/>
</dbReference>
<reference evidence="1 2" key="1">
    <citation type="submission" date="2022-10" db="EMBL/GenBank/DDBJ databases">
        <title>Defluviimonas sp. nov., isolated from ocean surface sediments.</title>
        <authorList>
            <person name="He W."/>
            <person name="Wang L."/>
            <person name="Zhang D.-F."/>
        </authorList>
    </citation>
    <scope>NUCLEOTIDE SEQUENCE [LARGE SCALE GENOMIC DNA]</scope>
    <source>
        <strain evidence="1 2">WL0024</strain>
    </source>
</reference>
<dbReference type="Gene3D" id="3.10.20.30">
    <property type="match status" value="1"/>
</dbReference>
<evidence type="ECO:0000313" key="2">
    <source>
        <dbReference type="Proteomes" id="UP001209535"/>
    </source>
</evidence>
<proteinExistence type="predicted"/>
<dbReference type="Pfam" id="PF02597">
    <property type="entry name" value="ThiS"/>
    <property type="match status" value="1"/>
</dbReference>
<evidence type="ECO:0000313" key="1">
    <source>
        <dbReference type="EMBL" id="MCU9847526.1"/>
    </source>
</evidence>
<comment type="caution">
    <text evidence="1">The sequence shown here is derived from an EMBL/GenBank/DDBJ whole genome shotgun (WGS) entry which is preliminary data.</text>
</comment>